<dbReference type="EMBL" id="UINC01113512">
    <property type="protein sequence ID" value="SVC83173.1"/>
    <property type="molecule type" value="Genomic_DNA"/>
</dbReference>
<sequence>MITSSVFSEEIFLDCILDFDIHEIDIDLDKRSGKWVPYTSKIFTENANDPQYRLSIGQNRVRFGKMPSDYIEIDLKMLTARAVISTGMEDDSLAGAMEDDSLAGA</sequence>
<organism evidence="1">
    <name type="scientific">marine metagenome</name>
    <dbReference type="NCBI Taxonomy" id="408172"/>
    <lineage>
        <taxon>unclassified sequences</taxon>
        <taxon>metagenomes</taxon>
        <taxon>ecological metagenomes</taxon>
    </lineage>
</organism>
<feature type="non-terminal residue" evidence="1">
    <location>
        <position position="105"/>
    </location>
</feature>
<dbReference type="AlphaFoldDB" id="A0A382QCB2"/>
<protein>
    <submittedName>
        <fullName evidence="1">Uncharacterized protein</fullName>
    </submittedName>
</protein>
<name>A0A382QCB2_9ZZZZ</name>
<evidence type="ECO:0000313" key="1">
    <source>
        <dbReference type="EMBL" id="SVC83173.1"/>
    </source>
</evidence>
<gene>
    <name evidence="1" type="ORF">METZ01_LOCUS336027</name>
</gene>
<accession>A0A382QCB2</accession>
<proteinExistence type="predicted"/>
<reference evidence="1" key="1">
    <citation type="submission" date="2018-05" db="EMBL/GenBank/DDBJ databases">
        <authorList>
            <person name="Lanie J.A."/>
            <person name="Ng W.-L."/>
            <person name="Kazmierczak K.M."/>
            <person name="Andrzejewski T.M."/>
            <person name="Davidsen T.M."/>
            <person name="Wayne K.J."/>
            <person name="Tettelin H."/>
            <person name="Glass J.I."/>
            <person name="Rusch D."/>
            <person name="Podicherti R."/>
            <person name="Tsui H.-C.T."/>
            <person name="Winkler M.E."/>
        </authorList>
    </citation>
    <scope>NUCLEOTIDE SEQUENCE</scope>
</reference>